<dbReference type="InterPro" id="IPR000873">
    <property type="entry name" value="AMP-dep_synth/lig_dom"/>
</dbReference>
<dbReference type="PANTHER" id="PTHR33927:SF5">
    <property type="entry name" value="ENZYME, PUTATIVE (AFU_ORTHOLOGUE AFUA_8G01222)-RELATED"/>
    <property type="match status" value="1"/>
</dbReference>
<name>Q0UWB1_PHANO</name>
<dbReference type="InterPro" id="IPR042099">
    <property type="entry name" value="ANL_N_sf"/>
</dbReference>
<dbReference type="GeneID" id="5971359"/>
<dbReference type="eggNOG" id="KOG1178">
    <property type="taxonomic scope" value="Eukaryota"/>
</dbReference>
<evidence type="ECO:0000313" key="4">
    <source>
        <dbReference type="Proteomes" id="UP000001055"/>
    </source>
</evidence>
<dbReference type="FunFam" id="3.30.300.30:FF:000146">
    <property type="entry name" value="Uncharacterized protein"/>
    <property type="match status" value="1"/>
</dbReference>
<dbReference type="Pfam" id="PF00501">
    <property type="entry name" value="AMP-binding"/>
    <property type="match status" value="1"/>
</dbReference>
<dbReference type="KEGG" id="pno:SNOG_03953"/>
<evidence type="ECO:0000313" key="3">
    <source>
        <dbReference type="EMBL" id="EAT89158.1"/>
    </source>
</evidence>
<protein>
    <recommendedName>
        <fullName evidence="2">AMP-dependent synthetase/ligase domain-containing protein</fullName>
    </recommendedName>
</protein>
<dbReference type="PANTHER" id="PTHR33927">
    <property type="entry name" value="TRANSMEMBRANE PROTEIN"/>
    <property type="match status" value="1"/>
</dbReference>
<dbReference type="SUPFAM" id="SSF52343">
    <property type="entry name" value="Ferredoxin reductase-like, C-terminal NADP-linked domain"/>
    <property type="match status" value="1"/>
</dbReference>
<dbReference type="InterPro" id="IPR052979">
    <property type="entry name" value="Adenylate-forming_domain"/>
</dbReference>
<accession>Q0UWB1</accession>
<organism evidence="3 4">
    <name type="scientific">Phaeosphaeria nodorum (strain SN15 / ATCC MYA-4574 / FGSC 10173)</name>
    <name type="common">Glume blotch fungus</name>
    <name type="synonym">Parastagonospora nodorum</name>
    <dbReference type="NCBI Taxonomy" id="321614"/>
    <lineage>
        <taxon>Eukaryota</taxon>
        <taxon>Fungi</taxon>
        <taxon>Dikarya</taxon>
        <taxon>Ascomycota</taxon>
        <taxon>Pezizomycotina</taxon>
        <taxon>Dothideomycetes</taxon>
        <taxon>Pleosporomycetidae</taxon>
        <taxon>Pleosporales</taxon>
        <taxon>Pleosporineae</taxon>
        <taxon>Phaeosphaeriaceae</taxon>
        <taxon>Parastagonospora</taxon>
    </lineage>
</organism>
<evidence type="ECO:0000256" key="1">
    <source>
        <dbReference type="SAM" id="MobiDB-lite"/>
    </source>
</evidence>
<dbReference type="InterPro" id="IPR039261">
    <property type="entry name" value="FNR_nucleotide-bd"/>
</dbReference>
<dbReference type="EMBL" id="CH445329">
    <property type="protein sequence ID" value="EAT89158.1"/>
    <property type="molecule type" value="Genomic_DNA"/>
</dbReference>
<dbReference type="AlphaFoldDB" id="Q0UWB1"/>
<gene>
    <name evidence="3" type="ORF">SNOG_03953</name>
</gene>
<dbReference type="InterPro" id="IPR045851">
    <property type="entry name" value="AMP-bd_C_sf"/>
</dbReference>
<dbReference type="Gene3D" id="3.30.300.30">
    <property type="match status" value="1"/>
</dbReference>
<evidence type="ECO:0000259" key="2">
    <source>
        <dbReference type="Pfam" id="PF00501"/>
    </source>
</evidence>
<dbReference type="SUPFAM" id="SSF56801">
    <property type="entry name" value="Acetyl-CoA synthetase-like"/>
    <property type="match status" value="1"/>
</dbReference>
<reference evidence="4" key="1">
    <citation type="journal article" date="2007" name="Plant Cell">
        <title>Dothideomycete-plant interactions illuminated by genome sequencing and EST analysis of the wheat pathogen Stagonospora nodorum.</title>
        <authorList>
            <person name="Hane J.K."/>
            <person name="Lowe R.G."/>
            <person name="Solomon P.S."/>
            <person name="Tan K.C."/>
            <person name="Schoch C.L."/>
            <person name="Spatafora J.W."/>
            <person name="Crous P.W."/>
            <person name="Kodira C."/>
            <person name="Birren B.W."/>
            <person name="Galagan J.E."/>
            <person name="Torriani S.F."/>
            <person name="McDonald B.A."/>
            <person name="Oliver R.P."/>
        </authorList>
    </citation>
    <scope>NUCLEOTIDE SEQUENCE [LARGE SCALE GENOMIC DNA]</scope>
    <source>
        <strain evidence="4">SN15 / ATCC MYA-4574 / FGSC 10173</strain>
    </source>
</reference>
<dbReference type="InParanoid" id="Q0UWB1"/>
<dbReference type="RefSeq" id="XP_001794496.1">
    <property type="nucleotide sequence ID" value="XM_001794444.1"/>
</dbReference>
<dbReference type="VEuPathDB" id="FungiDB:JI435_039530"/>
<sequence>MNPESCFHAMSCLPQEERTIVSRLGRGQIIPVPYKSIHEAFEGIVKTHPTVIAATIAGQTLTYLQLDVAANRLAHCMIHSGLKPGERVCLVVRRSFEMLVGIFAILKAGCQYVPIDGGVTSEQAFMHIFNDSEARFILCLPQFWDKIRRFARKDAVMFALTMDIGAFFPATKPTVQVSSRDAAYAIYTSGSTGKPKGVNVSHGNVTNALLLEPARLGITVGSKVAQVLNIAFDMGRYSDYNTIDFVQISPTLIPWNQAHCNWRRNMPSEQPVRMGQKGTMSMMFNTGDIARWRVDGSLDMLGRKDDQVKIKVNSFTRSIVLGLNVKQGFRVELDGVTQVIEKFPGIRRGTAMLIEGVLCGFYANDDEISVDEPALEAFVRKHLPYYSVPEKWMHVGSIPLTANGKVDRKQLSETTSLQRSRPDSDTDASQGELKDTEKGKIFVTSQASELEGISDRESVDKVIDILPPIYGPRGLRWLRHRAFILYRRFFSVVVLSNVSVASIILYREARQQKKVLPALATATASNLVVAVLIRWEPVINLLFTTFCSVPTCFPLAIRRHCARIFHIGGIHSGCAIAAIMWHCAFTIAGTLELGKAAPLRRISLAPIVLSYLGLVILVLIGLTSHPAFRAKYHNAWEAIHRFGGWTCLILLWALTALATKDLNPTVAPSVAYASSPSIWLLAVATAAVIFPWLFLRKVPVRSEVLSHHAVRLWFDYTTPVVGTSVRLAERPLVDWHGFATITNPNGKGFSLIVSRAGDFTGRTIERAPSHVYVRGIPACGVLRIATLFKSVVLVATGSGIGPCLAVILARKVPCRILWTAPNPEQTFGMEIVDSVRATDPQAIIWNTRTQGKPDMSLLAYKLWKESGAEAVCVISNKKFTTTIVYDMESRGIPAYGAIFDS</sequence>
<feature type="domain" description="AMP-dependent synthetase/ligase" evidence="2">
    <location>
        <begin position="45"/>
        <end position="237"/>
    </location>
</feature>
<feature type="region of interest" description="Disordered" evidence="1">
    <location>
        <begin position="409"/>
        <end position="433"/>
    </location>
</feature>
<dbReference type="Gene3D" id="3.40.50.12780">
    <property type="entry name" value="N-terminal domain of ligase-like"/>
    <property type="match status" value="2"/>
</dbReference>
<dbReference type="OMA" id="NFWNVCG"/>
<dbReference type="HOGENOM" id="CLU_005562_2_0_1"/>
<dbReference type="Proteomes" id="UP000001055">
    <property type="component" value="Unassembled WGS sequence"/>
</dbReference>
<proteinExistence type="predicted"/>